<evidence type="ECO:0000256" key="6">
    <source>
        <dbReference type="ARBA" id="ARBA00023029"/>
    </source>
</evidence>
<evidence type="ECO:0000313" key="17">
    <source>
        <dbReference type="Proteomes" id="UP000029998"/>
    </source>
</evidence>
<dbReference type="InterPro" id="IPR025589">
    <property type="entry name" value="Toprim_C_rpt"/>
</dbReference>
<evidence type="ECO:0000256" key="10">
    <source>
        <dbReference type="ARBA" id="ARBA00031985"/>
    </source>
</evidence>
<dbReference type="eggNOG" id="COG0550">
    <property type="taxonomic scope" value="Bacteria"/>
</dbReference>
<dbReference type="NCBIfam" id="TIGR01051">
    <property type="entry name" value="topA_bact"/>
    <property type="match status" value="1"/>
</dbReference>
<keyword evidence="5" id="KW-0460">Magnesium</keyword>
<dbReference type="Gene3D" id="1.10.460.10">
    <property type="entry name" value="Topoisomerase I, domain 2"/>
    <property type="match status" value="1"/>
</dbReference>
<dbReference type="PANTHER" id="PTHR42785:SF1">
    <property type="entry name" value="DNA TOPOISOMERASE"/>
    <property type="match status" value="1"/>
</dbReference>
<keyword evidence="7" id="KW-0238">DNA-binding</keyword>
<evidence type="ECO:0000256" key="12">
    <source>
        <dbReference type="ARBA" id="ARBA00032877"/>
    </source>
</evidence>
<evidence type="ECO:0000256" key="11">
    <source>
        <dbReference type="ARBA" id="ARBA00032235"/>
    </source>
</evidence>
<accession>A0A0A0EMT5</accession>
<dbReference type="NCBIfam" id="NF006451">
    <property type="entry name" value="PRK08780.1"/>
    <property type="match status" value="1"/>
</dbReference>
<feature type="region of interest" description="Disordered" evidence="13">
    <location>
        <begin position="786"/>
        <end position="809"/>
    </location>
</feature>
<dbReference type="GO" id="GO:0046872">
    <property type="term" value="F:metal ion binding"/>
    <property type="evidence" value="ECO:0007669"/>
    <property type="project" value="UniProtKB-KW"/>
</dbReference>
<dbReference type="PROSITE" id="PS00396">
    <property type="entry name" value="TOPO_IA_1"/>
    <property type="match status" value="1"/>
</dbReference>
<dbReference type="Proteomes" id="UP000029998">
    <property type="component" value="Unassembled WGS sequence"/>
</dbReference>
<dbReference type="InterPro" id="IPR005733">
    <property type="entry name" value="TopoI_bac-type"/>
</dbReference>
<gene>
    <name evidence="16" type="ORF">N800_12585</name>
</gene>
<dbReference type="Pfam" id="PF13368">
    <property type="entry name" value="Toprim_C_rpt"/>
    <property type="match status" value="3"/>
</dbReference>
<dbReference type="Pfam" id="PF01751">
    <property type="entry name" value="Toprim"/>
    <property type="match status" value="1"/>
</dbReference>
<feature type="region of interest" description="Disordered" evidence="13">
    <location>
        <begin position="439"/>
        <end position="459"/>
    </location>
</feature>
<dbReference type="CDD" id="cd03363">
    <property type="entry name" value="TOPRIM_TopoIA_TopoI"/>
    <property type="match status" value="1"/>
</dbReference>
<dbReference type="PRINTS" id="PR00417">
    <property type="entry name" value="PRTPISMRASEI"/>
</dbReference>
<feature type="non-terminal residue" evidence="16">
    <location>
        <position position="809"/>
    </location>
</feature>
<evidence type="ECO:0000256" key="7">
    <source>
        <dbReference type="ARBA" id="ARBA00023125"/>
    </source>
</evidence>
<evidence type="ECO:0000256" key="8">
    <source>
        <dbReference type="ARBA" id="ARBA00023235"/>
    </source>
</evidence>
<dbReference type="InterPro" id="IPR023406">
    <property type="entry name" value="Topo_IA_AS"/>
</dbReference>
<dbReference type="SMART" id="SM00437">
    <property type="entry name" value="TOP1Ac"/>
    <property type="match status" value="1"/>
</dbReference>
<dbReference type="GO" id="GO:0003677">
    <property type="term" value="F:DNA binding"/>
    <property type="evidence" value="ECO:0007669"/>
    <property type="project" value="UniProtKB-KW"/>
</dbReference>
<comment type="caution">
    <text evidence="16">The sequence shown here is derived from an EMBL/GenBank/DDBJ whole genome shotgun (WGS) entry which is preliminary data.</text>
</comment>
<dbReference type="InterPro" id="IPR013824">
    <property type="entry name" value="Topo_IA_cen_sub1"/>
</dbReference>
<protein>
    <recommendedName>
        <fullName evidence="3">DNA topoisomerase</fullName>
        <ecNumber evidence="3">5.6.2.1</ecNumber>
    </recommendedName>
    <alternativeName>
        <fullName evidence="12">Omega-protein</fullName>
    </alternativeName>
    <alternativeName>
        <fullName evidence="11">Relaxing enzyme</fullName>
    </alternativeName>
    <alternativeName>
        <fullName evidence="9">Swivelase</fullName>
    </alternativeName>
    <alternativeName>
        <fullName evidence="10">Untwisting enzyme</fullName>
    </alternativeName>
</protein>
<dbReference type="GO" id="GO:0003917">
    <property type="term" value="F:DNA topoisomerase type I (single strand cut, ATP-independent) activity"/>
    <property type="evidence" value="ECO:0007669"/>
    <property type="project" value="UniProtKB-EC"/>
</dbReference>
<dbReference type="InterPro" id="IPR003602">
    <property type="entry name" value="Topo_IA_DNA-bd_dom"/>
</dbReference>
<evidence type="ECO:0000256" key="13">
    <source>
        <dbReference type="SAM" id="MobiDB-lite"/>
    </source>
</evidence>
<dbReference type="SMART" id="SM00436">
    <property type="entry name" value="TOP1Bc"/>
    <property type="match status" value="1"/>
</dbReference>
<keyword evidence="6" id="KW-0799">Topoisomerase</keyword>
<dbReference type="PROSITE" id="PS52039">
    <property type="entry name" value="TOPO_IA_2"/>
    <property type="match status" value="1"/>
</dbReference>
<evidence type="ECO:0000256" key="3">
    <source>
        <dbReference type="ARBA" id="ARBA00012891"/>
    </source>
</evidence>
<dbReference type="InterPro" id="IPR003601">
    <property type="entry name" value="Topo_IA_2"/>
</dbReference>
<dbReference type="OrthoDB" id="9804262at2"/>
<dbReference type="GO" id="GO:0006265">
    <property type="term" value="P:DNA topological change"/>
    <property type="evidence" value="ECO:0007669"/>
    <property type="project" value="InterPro"/>
</dbReference>
<dbReference type="SMART" id="SM00493">
    <property type="entry name" value="TOPRIM"/>
    <property type="match status" value="1"/>
</dbReference>
<dbReference type="InterPro" id="IPR023405">
    <property type="entry name" value="Topo_IA_core_domain"/>
</dbReference>
<dbReference type="InterPro" id="IPR034149">
    <property type="entry name" value="TOPRIM_TopoI"/>
</dbReference>
<sequence length="809" mass="89380">MAKNLLIVESPAKAKTINKYLGKDFTVLASYGHVRDLIPKEGAVDPEKDFAMTYEVIEKNEKHVDAIAKAAKQADHLFLATDPDREGEAISWHIAEILKERGLLKDKSLQRVVFTEITPRAIKEAMTHPRAIAGDLVDAQQARRALDYLVGFNLSPVLWRKIKAGLSAGRVQSPALRMIVEREEEIEAFKAREYWTIEAECAHPKQAFTAKLTKLDGKKFAADTGKLEFTLTDGDSAEAARQRIAKAASGMLQVTDVTSKERKRRPAAPFTTSTLQQEAARKLGFTTRRTMQVAQKLYEGVALGDEGTVGLISYMRTDSVNLSAEAVAEIRDVIARDYGTRALPDQPNVYKTKSANAQEAHEAVRPTSALRTPTQVARYLSDEERKLYELIWKRAVACQMVPATLNTVSVDLAAGSEHSFRVSGTTVVDPGFLAVYEEGKDSKGAEDDDEGRKLPAMKPGDRIPLERVRADQHFTQPPPRYTEASLVKALEEFGIGRPSTYASIIQTLQGKQYVLLESRAFRPTDIGRAVSKFLSSHFTNYVDYDFTARLEDELDSVSRGEEDWVALMGKFWTPFKELVEDKKATLDKADAGSVRVLGEDPASGRPVSARIGKYGPLVQIGTVEDEEKPRFASLRPGQSIYTLTLDEAMELFKMPRKLGTSDGHEVSVGIGRFGPFAKRGTTYASLAKEDDPYSIGLERAVFLIEEKEEIARNRIIKEFPGSDIQVLNGRFGPYLSDGKLNGKIPKDRDPASLTLDEVTQLMAETGKPMRGRFGKKVAKKAPARKAAKAVAEDAAKPAKKAAKKTVKKA</sequence>
<comment type="catalytic activity">
    <reaction evidence="1">
        <text>ATP-independent breakage of single-stranded DNA, followed by passage and rejoining.</text>
        <dbReference type="EC" id="5.6.2.1"/>
    </reaction>
</comment>
<dbReference type="Pfam" id="PF01131">
    <property type="entry name" value="Topoisom_bac"/>
    <property type="match status" value="1"/>
</dbReference>
<dbReference type="Gene3D" id="3.40.50.140">
    <property type="match status" value="1"/>
</dbReference>
<dbReference type="EMBL" id="AVPU01000060">
    <property type="protein sequence ID" value="KGM51413.1"/>
    <property type="molecule type" value="Genomic_DNA"/>
</dbReference>
<evidence type="ECO:0000256" key="9">
    <source>
        <dbReference type="ARBA" id="ARBA00030003"/>
    </source>
</evidence>
<dbReference type="InterPro" id="IPR013497">
    <property type="entry name" value="Topo_IA_cen"/>
</dbReference>
<evidence type="ECO:0000256" key="4">
    <source>
        <dbReference type="ARBA" id="ARBA00022723"/>
    </source>
</evidence>
<dbReference type="STRING" id="1385517.N800_12585"/>
<dbReference type="EC" id="5.6.2.1" evidence="3"/>
<name>A0A0A0EMT5_9GAMM</name>
<dbReference type="HAMAP" id="MF_00952">
    <property type="entry name" value="Topoisom_1_prok"/>
    <property type="match status" value="1"/>
</dbReference>
<proteinExistence type="inferred from homology"/>
<evidence type="ECO:0000313" key="16">
    <source>
        <dbReference type="EMBL" id="KGM51413.1"/>
    </source>
</evidence>
<dbReference type="RefSeq" id="WP_036140441.1">
    <property type="nucleotide sequence ID" value="NZ_AVPU01000060.1"/>
</dbReference>
<keyword evidence="17" id="KW-1185">Reference proteome</keyword>
<dbReference type="InterPro" id="IPR028612">
    <property type="entry name" value="Topoisom_1_IA"/>
</dbReference>
<evidence type="ECO:0000256" key="2">
    <source>
        <dbReference type="ARBA" id="ARBA00009446"/>
    </source>
</evidence>
<comment type="similarity">
    <text evidence="2">Belongs to the type IA topoisomerase family.</text>
</comment>
<dbReference type="Gene3D" id="1.10.290.10">
    <property type="entry name" value="Topoisomerase I, domain 4"/>
    <property type="match status" value="1"/>
</dbReference>
<dbReference type="InterPro" id="IPR013826">
    <property type="entry name" value="Topo_IA_cen_sub3"/>
</dbReference>
<feature type="domain" description="Topo IA-type catalytic" evidence="15">
    <location>
        <begin position="133"/>
        <end position="579"/>
    </location>
</feature>
<evidence type="ECO:0000259" key="15">
    <source>
        <dbReference type="PROSITE" id="PS52039"/>
    </source>
</evidence>
<dbReference type="InterPro" id="IPR006171">
    <property type="entry name" value="TOPRIM_dom"/>
</dbReference>
<evidence type="ECO:0000256" key="1">
    <source>
        <dbReference type="ARBA" id="ARBA00000213"/>
    </source>
</evidence>
<evidence type="ECO:0000256" key="5">
    <source>
        <dbReference type="ARBA" id="ARBA00022842"/>
    </source>
</evidence>
<dbReference type="InterPro" id="IPR000380">
    <property type="entry name" value="Topo_IA"/>
</dbReference>
<keyword evidence="8 16" id="KW-0413">Isomerase</keyword>
<dbReference type="Gene3D" id="2.70.20.10">
    <property type="entry name" value="Topoisomerase I, domain 3"/>
    <property type="match status" value="1"/>
</dbReference>
<feature type="domain" description="Toprim" evidence="14">
    <location>
        <begin position="3"/>
        <end position="119"/>
    </location>
</feature>
<dbReference type="InterPro" id="IPR013825">
    <property type="entry name" value="Topo_IA_cen_sub2"/>
</dbReference>
<organism evidence="16 17">
    <name type="scientific">Lysobacter daejeonensis GH1-9</name>
    <dbReference type="NCBI Taxonomy" id="1385517"/>
    <lineage>
        <taxon>Bacteria</taxon>
        <taxon>Pseudomonadati</taxon>
        <taxon>Pseudomonadota</taxon>
        <taxon>Gammaproteobacteria</taxon>
        <taxon>Lysobacterales</taxon>
        <taxon>Lysobacteraceae</taxon>
        <taxon>Aerolutibacter</taxon>
    </lineage>
</organism>
<dbReference type="SUPFAM" id="SSF56712">
    <property type="entry name" value="Prokaryotic type I DNA topoisomerase"/>
    <property type="match status" value="1"/>
</dbReference>
<dbReference type="PANTHER" id="PTHR42785">
    <property type="entry name" value="DNA TOPOISOMERASE, TYPE IA, CORE"/>
    <property type="match status" value="1"/>
</dbReference>
<dbReference type="CDD" id="cd00186">
    <property type="entry name" value="TOP1Ac"/>
    <property type="match status" value="1"/>
</dbReference>
<dbReference type="PROSITE" id="PS50880">
    <property type="entry name" value="TOPRIM"/>
    <property type="match status" value="1"/>
</dbReference>
<reference evidence="16 17" key="1">
    <citation type="submission" date="2013-08" db="EMBL/GenBank/DDBJ databases">
        <title>Genome sequencing of Lysobacter.</title>
        <authorList>
            <person name="Zhang S."/>
            <person name="Wang G."/>
        </authorList>
    </citation>
    <scope>NUCLEOTIDE SEQUENCE [LARGE SCALE GENOMIC DNA]</scope>
    <source>
        <strain evidence="16 17">GH1-9</strain>
    </source>
</reference>
<dbReference type="AlphaFoldDB" id="A0A0A0EMT5"/>
<keyword evidence="4" id="KW-0479">Metal-binding</keyword>
<evidence type="ECO:0000259" key="14">
    <source>
        <dbReference type="PROSITE" id="PS50880"/>
    </source>
</evidence>
<feature type="compositionally biased region" description="Basic residues" evidence="13">
    <location>
        <begin position="797"/>
        <end position="809"/>
    </location>
</feature>